<dbReference type="PROSITE" id="PS51193">
    <property type="entry name" value="HELICASE_ATP_BIND_2"/>
    <property type="match status" value="1"/>
</dbReference>
<dbReference type="CDD" id="cd06127">
    <property type="entry name" value="DEDDh"/>
    <property type="match status" value="1"/>
</dbReference>
<dbReference type="InterPro" id="IPR036397">
    <property type="entry name" value="RNaseH_sf"/>
</dbReference>
<dbReference type="PATRIC" id="fig|1637975.4.peg.3488"/>
<keyword evidence="9" id="KW-0347">Helicase</keyword>
<dbReference type="PANTHER" id="PTHR11472:SF34">
    <property type="entry name" value="REGULATOR OF TELOMERE ELONGATION HELICASE 1"/>
    <property type="match status" value="1"/>
</dbReference>
<keyword evidence="3 6" id="KW-0378">Hydrolase</keyword>
<evidence type="ECO:0000259" key="8">
    <source>
        <dbReference type="PROSITE" id="PS51193"/>
    </source>
</evidence>
<evidence type="ECO:0000256" key="5">
    <source>
        <dbReference type="ARBA" id="ARBA00022840"/>
    </source>
</evidence>
<dbReference type="InterPro" id="IPR027417">
    <property type="entry name" value="P-loop_NTPase"/>
</dbReference>
<comment type="similarity">
    <text evidence="6 7">Belongs to the helicase family. DinG subfamily. Type 2 sub-subfamily.</text>
</comment>
<evidence type="ECO:0000256" key="2">
    <source>
        <dbReference type="ARBA" id="ARBA00022741"/>
    </source>
</evidence>
<dbReference type="InterPro" id="IPR014001">
    <property type="entry name" value="Helicase_ATP-bd"/>
</dbReference>
<dbReference type="NCBIfam" id="NF005981">
    <property type="entry name" value="PRK08074.1"/>
    <property type="match status" value="1"/>
</dbReference>
<reference evidence="9 10" key="1">
    <citation type="submission" date="2015-09" db="EMBL/GenBank/DDBJ databases">
        <title>Genome sequencing project for genomic taxonomy and phylogenomics of Bacillus-like bacteria.</title>
        <authorList>
            <person name="Liu B."/>
            <person name="Wang J."/>
            <person name="Zhu Y."/>
            <person name="Liu G."/>
            <person name="Chen Q."/>
            <person name="Chen Z."/>
            <person name="Lan J."/>
            <person name="Che J."/>
            <person name="Ge C."/>
            <person name="Shi H."/>
            <person name="Pan Z."/>
            <person name="Liu X."/>
        </authorList>
    </citation>
    <scope>NUCLEOTIDE SEQUENCE [LARGE SCALE GENOMIC DNA]</scope>
    <source>
        <strain evidence="9 10">FJAT-18043</strain>
    </source>
</reference>
<gene>
    <name evidence="6 7" type="primary">dinG</name>
    <name evidence="9" type="ORF">AN957_17750</name>
</gene>
<comment type="function">
    <text evidence="6 7">3'-5' exonuclease.</text>
</comment>
<dbReference type="GO" id="GO:0008408">
    <property type="term" value="F:3'-5' exonuclease activity"/>
    <property type="evidence" value="ECO:0007669"/>
    <property type="project" value="UniProtKB-UniRule"/>
</dbReference>
<dbReference type="Pfam" id="PF00929">
    <property type="entry name" value="RNase_T"/>
    <property type="match status" value="1"/>
</dbReference>
<evidence type="ECO:0000313" key="9">
    <source>
        <dbReference type="EMBL" id="KQL20239.1"/>
    </source>
</evidence>
<name>A0A0Q3VIT0_9BACI</name>
<feature type="domain" description="Helicase ATP-binding" evidence="8">
    <location>
        <begin position="248"/>
        <end position="509"/>
    </location>
</feature>
<accession>A0A0Q3VIT0</accession>
<dbReference type="RefSeq" id="WP_056685409.1">
    <property type="nucleotide sequence ID" value="NZ_LJIX01000006.1"/>
</dbReference>
<comment type="caution">
    <text evidence="9">The sequence shown here is derived from an EMBL/GenBank/DDBJ whole genome shotgun (WGS) entry which is preliminary data.</text>
</comment>
<dbReference type="InterPro" id="IPR006054">
    <property type="entry name" value="DnaQ"/>
</dbReference>
<dbReference type="Gene3D" id="3.30.420.10">
    <property type="entry name" value="Ribonuclease H-like superfamily/Ribonuclease H"/>
    <property type="match status" value="1"/>
</dbReference>
<dbReference type="GO" id="GO:0016818">
    <property type="term" value="F:hydrolase activity, acting on acid anhydrides, in phosphorus-containing anhydrides"/>
    <property type="evidence" value="ECO:0007669"/>
    <property type="project" value="InterPro"/>
</dbReference>
<keyword evidence="4 6" id="KW-0269">Exonuclease</keyword>
<dbReference type="Proteomes" id="UP000050996">
    <property type="component" value="Unassembled WGS sequence"/>
</dbReference>
<dbReference type="SMART" id="SM00491">
    <property type="entry name" value="HELICc2"/>
    <property type="match status" value="1"/>
</dbReference>
<dbReference type="GO" id="GO:0003887">
    <property type="term" value="F:DNA-directed DNA polymerase activity"/>
    <property type="evidence" value="ECO:0007669"/>
    <property type="project" value="InterPro"/>
</dbReference>
<dbReference type="InterPro" id="IPR014013">
    <property type="entry name" value="Helic_SF1/SF2_ATP-bd_DinG/Rad3"/>
</dbReference>
<dbReference type="EMBL" id="LJIX01000006">
    <property type="protein sequence ID" value="KQL20239.1"/>
    <property type="molecule type" value="Genomic_DNA"/>
</dbReference>
<dbReference type="Gene3D" id="3.40.50.300">
    <property type="entry name" value="P-loop containing nucleotide triphosphate hydrolases"/>
    <property type="match status" value="2"/>
</dbReference>
<sequence length="933" mass="106579">MGNKYVVIDLETTGNAPKKGDKIIQFAAVVIENGKITEEYSSFVNPGKAIPPFIEELTGLNDQMVENAPDFSEIAPKVLTLLEGAYFVAHNVLFDLSFLQEELIETGYNGFYGPILDTVEMSRVLMPTADSFQLSELAIREGLNHERPHQADSDAYVTAELLLRLLERLEQLPLNTVKQLHKLSSGLKSDLDLLIDNIIVKKESSIETIPDILEIHHGIALKKGMDQTENSKMQQINYPVGNEEKEELFRKAFSAFETRLGQFDMMDSVYDAFNQERHAMIEAGTGVGKSLAYLIPSAIYAKENNRTIIISTYTTQLQEQLLSNDIPRLAKMLSFPIKAVLLKGRSHYISLAKFEQTLKDQDDNYDTILTKMQILVWLTETIYGDIDELNLSSGGMLYWNKIKNDETVFLKNKSWLSRDFYMRARKEALQSDIIITNHSLLLTDLVTDHKILPEYTHVVIDEGHHFMKVSGKHFGFTFDYLSTRLLLSQIGLIEQKQLLHKLEQILEKEWINKHELLHSFEVNQMMAELSLEADELFKVISYYAKKRKKASKGYNRISCRLTVDDANMEWRAVEISAERFIFFVKDFVEMVHARLDFIKTVQESLSAREKSSMEELTSLVEELKDLSFVVKNIFLHPSEQFVSWIEMDERAMQNATTVYAQPVTVENYLKEQFFEKKKCAIITSATLSVKNSFNYMLTELGLTASDCSVQQIQSPFNYKEQVKLIIPDDLPEVNAVPLEEYVASITEHIISIAEVTKGRMLILFTSHEMLRKTYELIKESGFLNDYAIIAQGISSGSRSRLTRNFQKFDKAILLGTSSFWEGVDIPGEDLTCLIIVRLPFSPPDEPLTDAKCDQIKQSGGNPFSDYSLPEAIIRFKQGFGRLIRTKNDRGLIFIFDRRLVTTKYGKAFLQSIPEVPVEKSGINEIIPLIKEWI</sequence>
<dbReference type="InterPro" id="IPR012337">
    <property type="entry name" value="RNaseH-like_sf"/>
</dbReference>
<dbReference type="InterPro" id="IPR045028">
    <property type="entry name" value="DinG/Rad3-like"/>
</dbReference>
<keyword evidence="2 6" id="KW-0547">Nucleotide-binding</keyword>
<dbReference type="Pfam" id="PF13307">
    <property type="entry name" value="Helicase_C_2"/>
    <property type="match status" value="1"/>
</dbReference>
<dbReference type="SMART" id="SM00487">
    <property type="entry name" value="DEXDc"/>
    <property type="match status" value="1"/>
</dbReference>
<dbReference type="GO" id="GO:0003678">
    <property type="term" value="F:DNA helicase activity"/>
    <property type="evidence" value="ECO:0007669"/>
    <property type="project" value="TreeGrafter"/>
</dbReference>
<dbReference type="AlphaFoldDB" id="A0A0Q3VIT0"/>
<dbReference type="HAMAP" id="MF_02206">
    <property type="entry name" value="DinG_exonucl"/>
    <property type="match status" value="1"/>
</dbReference>
<keyword evidence="10" id="KW-1185">Reference proteome</keyword>
<evidence type="ECO:0000256" key="7">
    <source>
        <dbReference type="RuleBase" id="RU364106"/>
    </source>
</evidence>
<dbReference type="FunFam" id="3.40.50.300:FF:000437">
    <property type="entry name" value="ATP-dependent DNA helicase DinG"/>
    <property type="match status" value="1"/>
</dbReference>
<dbReference type="PANTHER" id="PTHR11472">
    <property type="entry name" value="DNA REPAIR DEAD HELICASE RAD3/XP-D SUBFAMILY MEMBER"/>
    <property type="match status" value="1"/>
</dbReference>
<evidence type="ECO:0000256" key="4">
    <source>
        <dbReference type="ARBA" id="ARBA00022839"/>
    </source>
</evidence>
<dbReference type="GO" id="GO:0006260">
    <property type="term" value="P:DNA replication"/>
    <property type="evidence" value="ECO:0007669"/>
    <property type="project" value="InterPro"/>
</dbReference>
<dbReference type="NCBIfam" id="TIGR00573">
    <property type="entry name" value="dnaq"/>
    <property type="match status" value="1"/>
</dbReference>
<evidence type="ECO:0000313" key="10">
    <source>
        <dbReference type="Proteomes" id="UP000050996"/>
    </source>
</evidence>
<dbReference type="FunFam" id="3.30.420.10:FF:000045">
    <property type="entry name" value="3'-5' exonuclease DinG"/>
    <property type="match status" value="1"/>
</dbReference>
<dbReference type="GO" id="GO:0005524">
    <property type="term" value="F:ATP binding"/>
    <property type="evidence" value="ECO:0007669"/>
    <property type="project" value="UniProtKB-UniRule"/>
</dbReference>
<dbReference type="SMART" id="SM00479">
    <property type="entry name" value="EXOIII"/>
    <property type="match status" value="1"/>
</dbReference>
<feature type="binding site" evidence="6">
    <location>
        <begin position="283"/>
        <end position="290"/>
    </location>
    <ligand>
        <name>ATP</name>
        <dbReference type="ChEBI" id="CHEBI:30616"/>
    </ligand>
</feature>
<dbReference type="SUPFAM" id="SSF53098">
    <property type="entry name" value="Ribonuclease H-like"/>
    <property type="match status" value="1"/>
</dbReference>
<keyword evidence="5 6" id="KW-0067">ATP-binding</keyword>
<dbReference type="SUPFAM" id="SSF52540">
    <property type="entry name" value="P-loop containing nucleoside triphosphate hydrolases"/>
    <property type="match status" value="1"/>
</dbReference>
<dbReference type="InterPro" id="IPR006555">
    <property type="entry name" value="ATP-dep_Helicase_C"/>
</dbReference>
<dbReference type="STRING" id="1637975.AN957_17750"/>
<evidence type="ECO:0000256" key="1">
    <source>
        <dbReference type="ARBA" id="ARBA00022722"/>
    </source>
</evidence>
<evidence type="ECO:0000256" key="6">
    <source>
        <dbReference type="HAMAP-Rule" id="MF_02206"/>
    </source>
</evidence>
<keyword evidence="1 6" id="KW-0540">Nuclease</keyword>
<protein>
    <recommendedName>
        <fullName evidence="6 7">3'-5' exonuclease DinG</fullName>
        <ecNumber evidence="6 7">3.1.-.-</ecNumber>
    </recommendedName>
</protein>
<dbReference type="GO" id="GO:0003677">
    <property type="term" value="F:DNA binding"/>
    <property type="evidence" value="ECO:0007669"/>
    <property type="project" value="InterPro"/>
</dbReference>
<organism evidence="9 10">
    <name type="scientific">Cytobacillus solani</name>
    <dbReference type="NCBI Taxonomy" id="1637975"/>
    <lineage>
        <taxon>Bacteria</taxon>
        <taxon>Bacillati</taxon>
        <taxon>Bacillota</taxon>
        <taxon>Bacilli</taxon>
        <taxon>Bacillales</taxon>
        <taxon>Bacillaceae</taxon>
        <taxon>Cytobacillus</taxon>
    </lineage>
</organism>
<evidence type="ECO:0000256" key="3">
    <source>
        <dbReference type="ARBA" id="ARBA00022801"/>
    </source>
</evidence>
<dbReference type="EC" id="3.1.-.-" evidence="6 7"/>
<dbReference type="InterPro" id="IPR006310">
    <property type="entry name" value="DinG"/>
</dbReference>
<dbReference type="InterPro" id="IPR013520">
    <property type="entry name" value="Ribonucl_H"/>
</dbReference>
<comment type="caution">
    <text evidence="6">Lacks conserved residue(s) required for the propagation of feature annotation.</text>
</comment>
<dbReference type="NCBIfam" id="TIGR01407">
    <property type="entry name" value="dinG_rel"/>
    <property type="match status" value="1"/>
</dbReference>
<proteinExistence type="inferred from homology"/>